<dbReference type="PROSITE" id="PS00972">
    <property type="entry name" value="USP_1"/>
    <property type="match status" value="1"/>
</dbReference>
<dbReference type="InterPro" id="IPR001394">
    <property type="entry name" value="Peptidase_C19_UCH"/>
</dbReference>
<dbReference type="GO" id="GO:0061136">
    <property type="term" value="P:regulation of proteasomal protein catabolic process"/>
    <property type="evidence" value="ECO:0007669"/>
    <property type="project" value="TreeGrafter"/>
</dbReference>
<dbReference type="InterPro" id="IPR000626">
    <property type="entry name" value="Ubiquitin-like_dom"/>
</dbReference>
<dbReference type="GO" id="GO:0043161">
    <property type="term" value="P:proteasome-mediated ubiquitin-dependent protein catabolic process"/>
    <property type="evidence" value="ECO:0007669"/>
    <property type="project" value="InterPro"/>
</dbReference>
<feature type="domain" description="USP" evidence="8">
    <location>
        <begin position="103"/>
        <end position="468"/>
    </location>
</feature>
<reference evidence="9" key="1">
    <citation type="journal article" date="2021" name="Open Biol.">
        <title>Shared evolutionary footprints suggest mitochondrial oxidative damage underlies multiple complex I losses in fungi.</title>
        <authorList>
            <person name="Schikora-Tamarit M.A."/>
            <person name="Marcet-Houben M."/>
            <person name="Nosek J."/>
            <person name="Gabaldon T."/>
        </authorList>
    </citation>
    <scope>NUCLEOTIDE SEQUENCE</scope>
    <source>
        <strain evidence="9">CBS2887</strain>
    </source>
</reference>
<dbReference type="OrthoDB" id="333239at2759"/>
<evidence type="ECO:0000256" key="1">
    <source>
        <dbReference type="ARBA" id="ARBA00000707"/>
    </source>
</evidence>
<protein>
    <recommendedName>
        <fullName evidence="6">Ubiquitin carboxyl-terminal hydrolase</fullName>
        <ecNumber evidence="6">3.4.19.12</ecNumber>
    </recommendedName>
</protein>
<evidence type="ECO:0000313" key="10">
    <source>
        <dbReference type="Proteomes" id="UP000774326"/>
    </source>
</evidence>
<dbReference type="Proteomes" id="UP000774326">
    <property type="component" value="Unassembled WGS sequence"/>
</dbReference>
<accession>A0A9P8Q2Y7</accession>
<gene>
    <name evidence="9" type="ORF">WICPIJ_005954</name>
</gene>
<dbReference type="GO" id="GO:0004843">
    <property type="term" value="F:cysteine-type deubiquitinase activity"/>
    <property type="evidence" value="ECO:0007669"/>
    <property type="project" value="UniProtKB-UniRule"/>
</dbReference>
<evidence type="ECO:0000259" key="8">
    <source>
        <dbReference type="PROSITE" id="PS50235"/>
    </source>
</evidence>
<comment type="similarity">
    <text evidence="6">Belongs to the peptidase C19 family.</text>
</comment>
<proteinExistence type="inferred from homology"/>
<keyword evidence="3 6" id="KW-0833">Ubl conjugation pathway</keyword>
<dbReference type="PROSITE" id="PS00973">
    <property type="entry name" value="USP_2"/>
    <property type="match status" value="1"/>
</dbReference>
<dbReference type="Gene3D" id="3.90.70.10">
    <property type="entry name" value="Cysteine proteinases"/>
    <property type="match status" value="1"/>
</dbReference>
<dbReference type="Gene3D" id="3.10.20.90">
    <property type="entry name" value="Phosphatidylinositol 3-kinase Catalytic Subunit, Chain A, domain 1"/>
    <property type="match status" value="1"/>
</dbReference>
<dbReference type="PANTHER" id="PTHR43982:SF1">
    <property type="entry name" value="UBIQUITIN CARBOXYL-TERMINAL HYDROLASE 14"/>
    <property type="match status" value="1"/>
</dbReference>
<dbReference type="SUPFAM" id="SSF54001">
    <property type="entry name" value="Cysteine proteinases"/>
    <property type="match status" value="1"/>
</dbReference>
<evidence type="ECO:0000256" key="3">
    <source>
        <dbReference type="ARBA" id="ARBA00022786"/>
    </source>
</evidence>
<dbReference type="PROSITE" id="PS50053">
    <property type="entry name" value="UBIQUITIN_2"/>
    <property type="match status" value="1"/>
</dbReference>
<reference evidence="9" key="2">
    <citation type="submission" date="2021-01" db="EMBL/GenBank/DDBJ databases">
        <authorList>
            <person name="Schikora-Tamarit M.A."/>
        </authorList>
    </citation>
    <scope>NUCLEOTIDE SEQUENCE</scope>
    <source>
        <strain evidence="9">CBS2887</strain>
    </source>
</reference>
<organism evidence="9 10">
    <name type="scientific">Wickerhamomyces pijperi</name>
    <name type="common">Yeast</name>
    <name type="synonym">Pichia pijperi</name>
    <dbReference type="NCBI Taxonomy" id="599730"/>
    <lineage>
        <taxon>Eukaryota</taxon>
        <taxon>Fungi</taxon>
        <taxon>Dikarya</taxon>
        <taxon>Ascomycota</taxon>
        <taxon>Saccharomycotina</taxon>
        <taxon>Saccharomycetes</taxon>
        <taxon>Phaffomycetales</taxon>
        <taxon>Wickerhamomycetaceae</taxon>
        <taxon>Wickerhamomyces</taxon>
    </lineage>
</organism>
<dbReference type="GO" id="GO:0070628">
    <property type="term" value="F:proteasome binding"/>
    <property type="evidence" value="ECO:0007669"/>
    <property type="project" value="TreeGrafter"/>
</dbReference>
<keyword evidence="10" id="KW-1185">Reference proteome</keyword>
<keyword evidence="5 6" id="KW-0788">Thiol protease</keyword>
<dbReference type="Pfam" id="PF00443">
    <property type="entry name" value="UCH"/>
    <property type="match status" value="1"/>
</dbReference>
<sequence length="471" mass="53764">MSSINVNIKNSGKTYPIVLNLTDNALRFKQQIQEATRIPIERQKILLKSGQLNNNDTLISDLNLKNNQLIMVLGSPELNLPVAPVIDETAQEAQDIFEVPEPIGLVNLGNTCYLNSTIQSLNSIDLLKNELKKNKKFGAIGSNENLVYQLQNVFQSLDNTKQESVIPSQLVTSLRQSYPQFGERDDHGRFKQQDAEEVFSQLLNSLRSVLGEEFIENFTLNFKSIVKNIEDASDVQEKFESDLKLQCHITGQTNFLKTGLVESLTETIEKHSDKLGKNCQYEVSKRITKLPKVLTVQFVRFFWKTSTNKKSKILRKVTFPFQLDLSDLLEDEYKTSKIKTRDQLRSLEKDKLNEINDFKKLRKPQHETDKFLDETNKKYLEKYQTVYPSDLTKGENASSIYELTAVITHQGSSADSGHYQAFVKDKIDDTQWWRFNDDKVSIVDKERVEGLAGGGESDSALILIYKGFGLE</sequence>
<dbReference type="EMBL" id="JAEUBG010003237">
    <property type="protein sequence ID" value="KAH3683081.1"/>
    <property type="molecule type" value="Genomic_DNA"/>
</dbReference>
<dbReference type="AlphaFoldDB" id="A0A9P8Q2Y7"/>
<dbReference type="SMART" id="SM00213">
    <property type="entry name" value="UBQ"/>
    <property type="match status" value="1"/>
</dbReference>
<evidence type="ECO:0000313" key="9">
    <source>
        <dbReference type="EMBL" id="KAH3683081.1"/>
    </source>
</evidence>
<evidence type="ECO:0000256" key="2">
    <source>
        <dbReference type="ARBA" id="ARBA00022670"/>
    </source>
</evidence>
<evidence type="ECO:0000256" key="6">
    <source>
        <dbReference type="RuleBase" id="RU366025"/>
    </source>
</evidence>
<comment type="caution">
    <text evidence="9">The sequence shown here is derived from an EMBL/GenBank/DDBJ whole genome shotgun (WGS) entry which is preliminary data.</text>
</comment>
<evidence type="ECO:0000256" key="5">
    <source>
        <dbReference type="ARBA" id="ARBA00022807"/>
    </source>
</evidence>
<dbReference type="InterPro" id="IPR029071">
    <property type="entry name" value="Ubiquitin-like_domsf"/>
</dbReference>
<feature type="domain" description="Ubiquitin-like" evidence="7">
    <location>
        <begin position="4"/>
        <end position="73"/>
    </location>
</feature>
<dbReference type="PROSITE" id="PS50235">
    <property type="entry name" value="USP_3"/>
    <property type="match status" value="1"/>
</dbReference>
<comment type="catalytic activity">
    <reaction evidence="1 6">
        <text>Thiol-dependent hydrolysis of ester, thioester, amide, peptide and isopeptide bonds formed by the C-terminal Gly of ubiquitin (a 76-residue protein attached to proteins as an intracellular targeting signal).</text>
        <dbReference type="EC" id="3.4.19.12"/>
    </reaction>
</comment>
<keyword evidence="4 6" id="KW-0378">Hydrolase</keyword>
<evidence type="ECO:0000256" key="4">
    <source>
        <dbReference type="ARBA" id="ARBA00022801"/>
    </source>
</evidence>
<dbReference type="PANTHER" id="PTHR43982">
    <property type="entry name" value="UBIQUITIN CARBOXYL-TERMINAL HYDROLASE"/>
    <property type="match status" value="1"/>
</dbReference>
<dbReference type="Pfam" id="PF00240">
    <property type="entry name" value="ubiquitin"/>
    <property type="match status" value="1"/>
</dbReference>
<dbReference type="InterPro" id="IPR028889">
    <property type="entry name" value="USP"/>
</dbReference>
<dbReference type="InterPro" id="IPR038765">
    <property type="entry name" value="Papain-like_cys_pep_sf"/>
</dbReference>
<dbReference type="SUPFAM" id="SSF54236">
    <property type="entry name" value="Ubiquitin-like"/>
    <property type="match status" value="1"/>
</dbReference>
<keyword evidence="2 6" id="KW-0645">Protease</keyword>
<dbReference type="InterPro" id="IPR018200">
    <property type="entry name" value="USP_CS"/>
</dbReference>
<dbReference type="Gene3D" id="6.10.140.1140">
    <property type="match status" value="1"/>
</dbReference>
<dbReference type="GO" id="GO:0016579">
    <property type="term" value="P:protein deubiquitination"/>
    <property type="evidence" value="ECO:0007669"/>
    <property type="project" value="InterPro"/>
</dbReference>
<dbReference type="InterPro" id="IPR044635">
    <property type="entry name" value="UBP14-like"/>
</dbReference>
<dbReference type="EC" id="3.4.19.12" evidence="6"/>
<evidence type="ECO:0000259" key="7">
    <source>
        <dbReference type="PROSITE" id="PS50053"/>
    </source>
</evidence>
<name>A0A9P8Q2Y7_WICPI</name>